<keyword evidence="7" id="KW-1185">Reference proteome</keyword>
<keyword evidence="4 6" id="KW-0067">ATP-binding</keyword>
<sequence>MHNDMPNHRPDRPGSATVPEPLVRIRGLRKHFGGIHALRGVDLDLHGGDILALLGANGAGKSTLIKILAGIHRADGGEVVVAGHPLGSQAASVSMAFIHQDLGLVEWMSVAENIALGAGYARRGGLISWRAVRRRGTDALRAIASHLDPDLRIAQLTRAERSLVAIARALATDATILVFDEPTASLPAADCVVLFDVLRTLRDRGHGILYVTHRIDEVYQIAGSVAVLRDGRVVSRGPLAGRRPADLVRDIVGRESRVFRHRLRRPGEVLLRVDGMRAGQAGPVGFELRAGEVLGLVGLAGAGHVDIGRALAGACPVLSGRVHLAGRPYRPGSVSAAVGAGVSLVSGNRQEEAAAPELSVRENLLANPATRGRSPLSPAGARRERAETTAVIRRLQVRPADTEAPFAALSGGNQQKILLGRWLEVHRRLLILEEPTAGVDVGAKPEIYRLLGEALAAGLAALLVSADFEEVVNMCDRALVFTHGTVTAELSGDGLTVAALTHAATAPPAGRRADRC</sequence>
<gene>
    <name evidence="6" type="ORF">EDD27_4298</name>
</gene>
<dbReference type="SUPFAM" id="SSF52540">
    <property type="entry name" value="P-loop containing nucleoside triphosphate hydrolases"/>
    <property type="match status" value="2"/>
</dbReference>
<feature type="domain" description="ABC transporter" evidence="5">
    <location>
        <begin position="23"/>
        <end position="255"/>
    </location>
</feature>
<dbReference type="PROSITE" id="PS50893">
    <property type="entry name" value="ABC_TRANSPORTER_2"/>
    <property type="match status" value="2"/>
</dbReference>
<dbReference type="InterPro" id="IPR050107">
    <property type="entry name" value="ABC_carbohydrate_import_ATPase"/>
</dbReference>
<protein>
    <submittedName>
        <fullName evidence="6">Ribose transport system ATP-binding protein</fullName>
    </submittedName>
</protein>
<dbReference type="Pfam" id="PF00005">
    <property type="entry name" value="ABC_tran"/>
    <property type="match status" value="2"/>
</dbReference>
<proteinExistence type="predicted"/>
<dbReference type="InterPro" id="IPR003439">
    <property type="entry name" value="ABC_transporter-like_ATP-bd"/>
</dbReference>
<dbReference type="Proteomes" id="UP000284824">
    <property type="component" value="Unassembled WGS sequence"/>
</dbReference>
<keyword evidence="2" id="KW-0677">Repeat</keyword>
<dbReference type="GO" id="GO:0016887">
    <property type="term" value="F:ATP hydrolysis activity"/>
    <property type="evidence" value="ECO:0007669"/>
    <property type="project" value="InterPro"/>
</dbReference>
<evidence type="ECO:0000256" key="2">
    <source>
        <dbReference type="ARBA" id="ARBA00022737"/>
    </source>
</evidence>
<keyword evidence="3" id="KW-0547">Nucleotide-binding</keyword>
<reference evidence="6 7" key="1">
    <citation type="submission" date="2019-01" db="EMBL/GenBank/DDBJ databases">
        <title>Sequencing the genomes of 1000 actinobacteria strains.</title>
        <authorList>
            <person name="Klenk H.-P."/>
        </authorList>
    </citation>
    <scope>NUCLEOTIDE SEQUENCE [LARGE SCALE GENOMIC DNA]</scope>
    <source>
        <strain evidence="6 7">DSM 43925</strain>
    </source>
</reference>
<organism evidence="6 7">
    <name type="scientific">Nonomuraea polychroma</name>
    <dbReference type="NCBI Taxonomy" id="46176"/>
    <lineage>
        <taxon>Bacteria</taxon>
        <taxon>Bacillati</taxon>
        <taxon>Actinomycetota</taxon>
        <taxon>Actinomycetes</taxon>
        <taxon>Streptosporangiales</taxon>
        <taxon>Streptosporangiaceae</taxon>
        <taxon>Nonomuraea</taxon>
    </lineage>
</organism>
<feature type="domain" description="ABC transporter" evidence="5">
    <location>
        <begin position="264"/>
        <end position="508"/>
    </location>
</feature>
<name>A0A438M7P8_9ACTN</name>
<dbReference type="EMBL" id="SAUN01000001">
    <property type="protein sequence ID" value="RVX41732.1"/>
    <property type="molecule type" value="Genomic_DNA"/>
</dbReference>
<dbReference type="CDD" id="cd03216">
    <property type="entry name" value="ABC_Carb_Monos_I"/>
    <property type="match status" value="1"/>
</dbReference>
<dbReference type="InterPro" id="IPR017871">
    <property type="entry name" value="ABC_transporter-like_CS"/>
</dbReference>
<dbReference type="PANTHER" id="PTHR43790:SF9">
    <property type="entry name" value="GALACTOFURANOSE TRANSPORTER ATP-BINDING PROTEIN YTFR"/>
    <property type="match status" value="1"/>
</dbReference>
<dbReference type="GO" id="GO:0005524">
    <property type="term" value="F:ATP binding"/>
    <property type="evidence" value="ECO:0007669"/>
    <property type="project" value="UniProtKB-KW"/>
</dbReference>
<comment type="caution">
    <text evidence="6">The sequence shown here is derived from an EMBL/GenBank/DDBJ whole genome shotgun (WGS) entry which is preliminary data.</text>
</comment>
<dbReference type="PANTHER" id="PTHR43790">
    <property type="entry name" value="CARBOHYDRATE TRANSPORT ATP-BINDING PROTEIN MG119-RELATED"/>
    <property type="match status" value="1"/>
</dbReference>
<accession>A0A438M7P8</accession>
<dbReference type="AlphaFoldDB" id="A0A438M7P8"/>
<dbReference type="SMART" id="SM00382">
    <property type="entry name" value="AAA"/>
    <property type="match status" value="2"/>
</dbReference>
<dbReference type="PROSITE" id="PS00211">
    <property type="entry name" value="ABC_TRANSPORTER_1"/>
    <property type="match status" value="1"/>
</dbReference>
<evidence type="ECO:0000256" key="1">
    <source>
        <dbReference type="ARBA" id="ARBA00022448"/>
    </source>
</evidence>
<keyword evidence="1" id="KW-0813">Transport</keyword>
<dbReference type="CDD" id="cd03215">
    <property type="entry name" value="ABC_Carb_Monos_II"/>
    <property type="match status" value="1"/>
</dbReference>
<evidence type="ECO:0000256" key="4">
    <source>
        <dbReference type="ARBA" id="ARBA00022840"/>
    </source>
</evidence>
<evidence type="ECO:0000256" key="3">
    <source>
        <dbReference type="ARBA" id="ARBA00022741"/>
    </source>
</evidence>
<dbReference type="InterPro" id="IPR027417">
    <property type="entry name" value="P-loop_NTPase"/>
</dbReference>
<evidence type="ECO:0000259" key="5">
    <source>
        <dbReference type="PROSITE" id="PS50893"/>
    </source>
</evidence>
<evidence type="ECO:0000313" key="7">
    <source>
        <dbReference type="Proteomes" id="UP000284824"/>
    </source>
</evidence>
<evidence type="ECO:0000313" key="6">
    <source>
        <dbReference type="EMBL" id="RVX41732.1"/>
    </source>
</evidence>
<dbReference type="Gene3D" id="3.40.50.300">
    <property type="entry name" value="P-loop containing nucleotide triphosphate hydrolases"/>
    <property type="match status" value="2"/>
</dbReference>
<dbReference type="InterPro" id="IPR003593">
    <property type="entry name" value="AAA+_ATPase"/>
</dbReference>